<dbReference type="InterPro" id="IPR036583">
    <property type="entry name" value="23S_rRNA_IVS_sf"/>
</dbReference>
<name>A0A1N7ID93_9FLAO</name>
<evidence type="ECO:0000313" key="2">
    <source>
        <dbReference type="Proteomes" id="UP000186373"/>
    </source>
</evidence>
<dbReference type="NCBIfam" id="TIGR02436">
    <property type="entry name" value="four helix bundle protein"/>
    <property type="match status" value="1"/>
</dbReference>
<dbReference type="RefSeq" id="WP_076506965.1">
    <property type="nucleotide sequence ID" value="NZ_FTNY01000003.1"/>
</dbReference>
<organism evidence="1 2">
    <name type="scientific">Chryseobacterium shigense</name>
    <dbReference type="NCBI Taxonomy" id="297244"/>
    <lineage>
        <taxon>Bacteria</taxon>
        <taxon>Pseudomonadati</taxon>
        <taxon>Bacteroidota</taxon>
        <taxon>Flavobacteriia</taxon>
        <taxon>Flavobacteriales</taxon>
        <taxon>Weeksellaceae</taxon>
        <taxon>Chryseobacterium group</taxon>
        <taxon>Chryseobacterium</taxon>
    </lineage>
</organism>
<reference evidence="2" key="1">
    <citation type="submission" date="2017-01" db="EMBL/GenBank/DDBJ databases">
        <authorList>
            <person name="Varghese N."/>
            <person name="Submissions S."/>
        </authorList>
    </citation>
    <scope>NUCLEOTIDE SEQUENCE [LARGE SCALE GENOMIC DNA]</scope>
    <source>
        <strain evidence="2">DSM 17126</strain>
    </source>
</reference>
<keyword evidence="2" id="KW-1185">Reference proteome</keyword>
<dbReference type="Proteomes" id="UP000186373">
    <property type="component" value="Unassembled WGS sequence"/>
</dbReference>
<evidence type="ECO:0000313" key="1">
    <source>
        <dbReference type="EMBL" id="SIS35010.1"/>
    </source>
</evidence>
<proteinExistence type="predicted"/>
<dbReference type="OrthoDB" id="9811959at2"/>
<accession>A0A1N7ID93</accession>
<protein>
    <submittedName>
        <fullName evidence="1">Four helix bundle protein</fullName>
    </submittedName>
</protein>
<dbReference type="Pfam" id="PF05635">
    <property type="entry name" value="23S_rRNA_IVP"/>
    <property type="match status" value="1"/>
</dbReference>
<sequence>MNKDYTQLAVWIEGQKLIVLIDSFTKRNPKKELCDLSSQIRRAVTSVSLNRTEECGRPASDNALQYLHTAGGSLYKLEKQLDWSLGQNDISRADFDKVTSKILICKKLINGFINYYKKIDNEK</sequence>
<dbReference type="SUPFAM" id="SSF158446">
    <property type="entry name" value="IVS-encoded protein-like"/>
    <property type="match status" value="1"/>
</dbReference>
<dbReference type="EMBL" id="FTNY01000003">
    <property type="protein sequence ID" value="SIS35010.1"/>
    <property type="molecule type" value="Genomic_DNA"/>
</dbReference>
<dbReference type="AlphaFoldDB" id="A0A1N7ID93"/>
<dbReference type="Gene3D" id="1.20.1440.60">
    <property type="entry name" value="23S rRNA-intervening sequence"/>
    <property type="match status" value="1"/>
</dbReference>
<dbReference type="InterPro" id="IPR012657">
    <property type="entry name" value="23S_rRNA-intervening_sequence"/>
</dbReference>
<gene>
    <name evidence="1" type="ORF">SAMN05421639_103138</name>
</gene>